<evidence type="ECO:0000313" key="4">
    <source>
        <dbReference type="EMBL" id="TCO61176.1"/>
    </source>
</evidence>
<dbReference type="GO" id="GO:0043041">
    <property type="term" value="P:amino acid activation for nonribosomal peptide biosynthetic process"/>
    <property type="evidence" value="ECO:0007669"/>
    <property type="project" value="TreeGrafter"/>
</dbReference>
<dbReference type="InterPro" id="IPR036736">
    <property type="entry name" value="ACP-like_sf"/>
</dbReference>
<dbReference type="SUPFAM" id="SSF47336">
    <property type="entry name" value="ACP-like"/>
    <property type="match status" value="1"/>
</dbReference>
<dbReference type="OrthoDB" id="2472181at2"/>
<dbReference type="CDD" id="cd05930">
    <property type="entry name" value="A_NRPS"/>
    <property type="match status" value="1"/>
</dbReference>
<feature type="domain" description="Carrier" evidence="3">
    <location>
        <begin position="532"/>
        <end position="606"/>
    </location>
</feature>
<proteinExistence type="predicted"/>
<dbReference type="AlphaFoldDB" id="A0A4R2JV56"/>
<protein>
    <submittedName>
        <fullName evidence="4">Amino acid adenylation domain-containing protein</fullName>
    </submittedName>
</protein>
<dbReference type="NCBIfam" id="TIGR01733">
    <property type="entry name" value="AA-adenyl-dom"/>
    <property type="match status" value="1"/>
</dbReference>
<dbReference type="InterPro" id="IPR000873">
    <property type="entry name" value="AMP-dep_synth/lig_dom"/>
</dbReference>
<dbReference type="InterPro" id="IPR020845">
    <property type="entry name" value="AMP-binding_CS"/>
</dbReference>
<dbReference type="InterPro" id="IPR042099">
    <property type="entry name" value="ANL_N_sf"/>
</dbReference>
<dbReference type="InterPro" id="IPR045851">
    <property type="entry name" value="AMP-bd_C_sf"/>
</dbReference>
<gene>
    <name evidence="4" type="ORF">EV192_103760</name>
</gene>
<dbReference type="InterPro" id="IPR009081">
    <property type="entry name" value="PP-bd_ACP"/>
</dbReference>
<dbReference type="InterPro" id="IPR020806">
    <property type="entry name" value="PKS_PP-bd"/>
</dbReference>
<evidence type="ECO:0000259" key="3">
    <source>
        <dbReference type="PROSITE" id="PS50075"/>
    </source>
</evidence>
<dbReference type="Gene3D" id="1.10.1200.10">
    <property type="entry name" value="ACP-like"/>
    <property type="match status" value="1"/>
</dbReference>
<dbReference type="EMBL" id="SLWS01000003">
    <property type="protein sequence ID" value="TCO61176.1"/>
    <property type="molecule type" value="Genomic_DNA"/>
</dbReference>
<dbReference type="GO" id="GO:0031177">
    <property type="term" value="F:phosphopantetheine binding"/>
    <property type="evidence" value="ECO:0007669"/>
    <property type="project" value="InterPro"/>
</dbReference>
<dbReference type="GO" id="GO:0044550">
    <property type="term" value="P:secondary metabolite biosynthetic process"/>
    <property type="evidence" value="ECO:0007669"/>
    <property type="project" value="TreeGrafter"/>
</dbReference>
<dbReference type="GO" id="GO:0005737">
    <property type="term" value="C:cytoplasm"/>
    <property type="evidence" value="ECO:0007669"/>
    <property type="project" value="TreeGrafter"/>
</dbReference>
<dbReference type="Pfam" id="PF00550">
    <property type="entry name" value="PP-binding"/>
    <property type="match status" value="1"/>
</dbReference>
<accession>A0A4R2JV56</accession>
<dbReference type="PROSITE" id="PS00455">
    <property type="entry name" value="AMP_BINDING"/>
    <property type="match status" value="1"/>
</dbReference>
<dbReference type="Proteomes" id="UP000295680">
    <property type="component" value="Unassembled WGS sequence"/>
</dbReference>
<dbReference type="Gene3D" id="3.30.300.30">
    <property type="match status" value="1"/>
</dbReference>
<reference evidence="4 5" key="1">
    <citation type="submission" date="2019-03" db="EMBL/GenBank/DDBJ databases">
        <title>Genomic Encyclopedia of Type Strains, Phase IV (KMG-IV): sequencing the most valuable type-strain genomes for metagenomic binning, comparative biology and taxonomic classification.</title>
        <authorList>
            <person name="Goeker M."/>
        </authorList>
    </citation>
    <scope>NUCLEOTIDE SEQUENCE [LARGE SCALE GENOMIC DNA]</scope>
    <source>
        <strain evidence="4 5">DSM 45934</strain>
    </source>
</reference>
<keyword evidence="1" id="KW-0596">Phosphopantetheine</keyword>
<dbReference type="PANTHER" id="PTHR45527">
    <property type="entry name" value="NONRIBOSOMAL PEPTIDE SYNTHETASE"/>
    <property type="match status" value="1"/>
</dbReference>
<dbReference type="Pfam" id="PF00501">
    <property type="entry name" value="AMP-binding"/>
    <property type="match status" value="1"/>
</dbReference>
<evidence type="ECO:0000256" key="1">
    <source>
        <dbReference type="ARBA" id="ARBA00022450"/>
    </source>
</evidence>
<organism evidence="4 5">
    <name type="scientific">Actinocrispum wychmicini</name>
    <dbReference type="NCBI Taxonomy" id="1213861"/>
    <lineage>
        <taxon>Bacteria</taxon>
        <taxon>Bacillati</taxon>
        <taxon>Actinomycetota</taxon>
        <taxon>Actinomycetes</taxon>
        <taxon>Pseudonocardiales</taxon>
        <taxon>Pseudonocardiaceae</taxon>
        <taxon>Actinocrispum</taxon>
    </lineage>
</organism>
<evidence type="ECO:0000256" key="2">
    <source>
        <dbReference type="ARBA" id="ARBA00022553"/>
    </source>
</evidence>
<keyword evidence="2" id="KW-0597">Phosphoprotein</keyword>
<dbReference type="Gene3D" id="3.40.50.12780">
    <property type="entry name" value="N-terminal domain of ligase-like"/>
    <property type="match status" value="1"/>
</dbReference>
<dbReference type="InterPro" id="IPR025110">
    <property type="entry name" value="AMP-bd_C"/>
</dbReference>
<dbReference type="PROSITE" id="PS50075">
    <property type="entry name" value="CARRIER"/>
    <property type="match status" value="1"/>
</dbReference>
<dbReference type="PANTHER" id="PTHR45527:SF1">
    <property type="entry name" value="FATTY ACID SYNTHASE"/>
    <property type="match status" value="1"/>
</dbReference>
<dbReference type="RefSeq" id="WP_132116687.1">
    <property type="nucleotide sequence ID" value="NZ_SLWS01000003.1"/>
</dbReference>
<evidence type="ECO:0000313" key="5">
    <source>
        <dbReference type="Proteomes" id="UP000295680"/>
    </source>
</evidence>
<sequence length="615" mass="66056">MDGPIRYHDSVAVVHAESDLAVNGIGERTVPKQDSQRFVASAIRMHAAAQPDAPAIVVDGGTVTYRQLYDRACRMAVGFADLVPRADDVVAVYLPRGDAQVTAAVAAIVLGRPYLLIDVEQPSRRARDILTDSSACVVVTDEEQVARLSSVDIPVVLADRSTADVSGPPKVTVGGELAYLCYTSGSSGSPKGVRVTHHGLANLVAWYTQHYQVTPADRMTQLASPSFDAWVLEVWPCLANGAALYVAAAEICRSPRRLRDWLLDNEITVCFLPTPLAVAVLAEPWPCPADGGPALRAMLTGGDRLARPPAEKPPFRLFNNYGPTECTVVATCAEVLDFGSAEPPPIGRPIPSVRAYVLDPGSQPCPVSEAGELCLGGPAVAAGYVDASVPGFVPDPHTDMPDGLMYRTGDLVHRNAAGDLHFVGRVDNQIKVNGVRIEPGEVESVLLRHPDVQAAAVVLHRTPDNADHLVAYVVTSQRVDEHALRGHMASYLPKLMTPHVIVFVDALSVTSHGKLDRAELSRRPLPSEADGEPADTVEARLRALWGDVLRVATIERTDDFFALGGDSLRVLRFINKARRVGIELVPEDLYTHPVLSDLARHVDRGQAAKGAENDG</sequence>
<dbReference type="InterPro" id="IPR010071">
    <property type="entry name" value="AA_adenyl_dom"/>
</dbReference>
<dbReference type="SMART" id="SM00823">
    <property type="entry name" value="PKS_PP"/>
    <property type="match status" value="1"/>
</dbReference>
<dbReference type="SUPFAM" id="SSF56801">
    <property type="entry name" value="Acetyl-CoA synthetase-like"/>
    <property type="match status" value="1"/>
</dbReference>
<keyword evidence="5" id="KW-1185">Reference proteome</keyword>
<dbReference type="Pfam" id="PF13193">
    <property type="entry name" value="AMP-binding_C"/>
    <property type="match status" value="1"/>
</dbReference>
<comment type="caution">
    <text evidence="4">The sequence shown here is derived from an EMBL/GenBank/DDBJ whole genome shotgun (WGS) entry which is preliminary data.</text>
</comment>
<name>A0A4R2JV56_9PSEU</name>